<dbReference type="Pfam" id="PF05175">
    <property type="entry name" value="MTS"/>
    <property type="match status" value="1"/>
</dbReference>
<evidence type="ECO:0000313" key="8">
    <source>
        <dbReference type="EMBL" id="MDL4839164.1"/>
    </source>
</evidence>
<dbReference type="GO" id="GO:0102559">
    <property type="term" value="F:peptide chain release factor N(5)-glutamine methyltransferase activity"/>
    <property type="evidence" value="ECO:0007669"/>
    <property type="project" value="UniProtKB-EC"/>
</dbReference>
<dbReference type="GO" id="GO:0032259">
    <property type="term" value="P:methylation"/>
    <property type="evidence" value="ECO:0007669"/>
    <property type="project" value="UniProtKB-KW"/>
</dbReference>
<dbReference type="RefSeq" id="WP_285930012.1">
    <property type="nucleotide sequence ID" value="NZ_JASTZU010000011.1"/>
</dbReference>
<dbReference type="Gene3D" id="3.40.50.150">
    <property type="entry name" value="Vaccinia Virus protein VP39"/>
    <property type="match status" value="1"/>
</dbReference>
<dbReference type="EC" id="2.1.1.297" evidence="5"/>
<dbReference type="InterPro" id="IPR029063">
    <property type="entry name" value="SAM-dependent_MTases_sf"/>
</dbReference>
<proteinExistence type="inferred from homology"/>
<accession>A0ABT7L1C1</accession>
<comment type="similarity">
    <text evidence="5">Belongs to the protein N5-glutamine methyltransferase family. PrmC subfamily.</text>
</comment>
<keyword evidence="2 5" id="KW-0808">Transferase</keyword>
<organism evidence="8 9">
    <name type="scientific">Aquibacillus rhizosphaerae</name>
    <dbReference type="NCBI Taxonomy" id="3051431"/>
    <lineage>
        <taxon>Bacteria</taxon>
        <taxon>Bacillati</taxon>
        <taxon>Bacillota</taxon>
        <taxon>Bacilli</taxon>
        <taxon>Bacillales</taxon>
        <taxon>Bacillaceae</taxon>
        <taxon>Aquibacillus</taxon>
    </lineage>
</organism>
<dbReference type="CDD" id="cd02440">
    <property type="entry name" value="AdoMet_MTases"/>
    <property type="match status" value="1"/>
</dbReference>
<dbReference type="InterPro" id="IPR002052">
    <property type="entry name" value="DNA_methylase_N6_adenine_CS"/>
</dbReference>
<dbReference type="Pfam" id="PF17827">
    <property type="entry name" value="PrmC_N"/>
    <property type="match status" value="1"/>
</dbReference>
<dbReference type="Proteomes" id="UP001235343">
    <property type="component" value="Unassembled WGS sequence"/>
</dbReference>
<dbReference type="PANTHER" id="PTHR18895">
    <property type="entry name" value="HEMK METHYLTRANSFERASE"/>
    <property type="match status" value="1"/>
</dbReference>
<dbReference type="PROSITE" id="PS00092">
    <property type="entry name" value="N6_MTASE"/>
    <property type="match status" value="1"/>
</dbReference>
<comment type="caution">
    <text evidence="8">The sequence shown here is derived from an EMBL/GenBank/DDBJ whole genome shotgun (WGS) entry which is preliminary data.</text>
</comment>
<dbReference type="HAMAP" id="MF_02126">
    <property type="entry name" value="RF_methyltr_PrmC"/>
    <property type="match status" value="1"/>
</dbReference>
<keyword evidence="3 5" id="KW-0949">S-adenosyl-L-methionine</keyword>
<name>A0ABT7L1C1_9BACI</name>
<evidence type="ECO:0000256" key="3">
    <source>
        <dbReference type="ARBA" id="ARBA00022691"/>
    </source>
</evidence>
<dbReference type="PANTHER" id="PTHR18895:SF74">
    <property type="entry name" value="MTRF1L RELEASE FACTOR GLUTAMINE METHYLTRANSFERASE"/>
    <property type="match status" value="1"/>
</dbReference>
<dbReference type="InterPro" id="IPR050320">
    <property type="entry name" value="N5-glutamine_MTase"/>
</dbReference>
<dbReference type="EMBL" id="JASTZU010000011">
    <property type="protein sequence ID" value="MDL4839164.1"/>
    <property type="molecule type" value="Genomic_DNA"/>
</dbReference>
<evidence type="ECO:0000256" key="4">
    <source>
        <dbReference type="ARBA" id="ARBA00048391"/>
    </source>
</evidence>
<evidence type="ECO:0000256" key="1">
    <source>
        <dbReference type="ARBA" id="ARBA00022603"/>
    </source>
</evidence>
<feature type="binding site" evidence="5">
    <location>
        <position position="175"/>
    </location>
    <ligand>
        <name>S-adenosyl-L-methionine</name>
        <dbReference type="ChEBI" id="CHEBI:59789"/>
    </ligand>
</feature>
<dbReference type="NCBIfam" id="TIGR00536">
    <property type="entry name" value="hemK_fam"/>
    <property type="match status" value="1"/>
</dbReference>
<gene>
    <name evidence="5 8" type="primary">prmC</name>
    <name evidence="8" type="ORF">QQS35_01640</name>
</gene>
<dbReference type="SUPFAM" id="SSF53335">
    <property type="entry name" value="S-adenosyl-L-methionine-dependent methyltransferases"/>
    <property type="match status" value="1"/>
</dbReference>
<reference evidence="8 9" key="1">
    <citation type="submission" date="2023-06" db="EMBL/GenBank/DDBJ databases">
        <title>Aquibacillus rhizosphaerae LR5S19.</title>
        <authorList>
            <person name="Sun J.-Q."/>
        </authorList>
    </citation>
    <scope>NUCLEOTIDE SEQUENCE [LARGE SCALE GENOMIC DNA]</scope>
    <source>
        <strain evidence="8 9">LR5S19</strain>
    </source>
</reference>
<sequence length="288" mass="32376">MTKQPMTIHEALRWASLFLQEFHRETPVAEILLMHHLHMTKSQLLMSLRDKINPETLSLFEKDIKRHASTGVPVQHLTGVEDFYGREFQVNKDVLIPRPETEELVLGVLARVDKYPKPVSVVDLGTGSGIIAITLKLENPELIVNASDLSEHALNVAKQNAKCLDADIDFFQGDFLSPFIENDIEVDVIVSNPPYIPYDEEATLNDTVKDYDPALALFADSDGLAAYQQIINNAKHVLKKPGLIAFEIGHQQGKQVSELIGRKFPHSKVEVKKDINSKDRMVFAEIFA</sequence>
<evidence type="ECO:0000259" key="7">
    <source>
        <dbReference type="Pfam" id="PF17827"/>
    </source>
</evidence>
<dbReference type="InterPro" id="IPR019874">
    <property type="entry name" value="RF_methyltr_PrmC"/>
</dbReference>
<evidence type="ECO:0000256" key="2">
    <source>
        <dbReference type="ARBA" id="ARBA00022679"/>
    </source>
</evidence>
<comment type="catalytic activity">
    <reaction evidence="4 5">
        <text>L-glutaminyl-[peptide chain release factor] + S-adenosyl-L-methionine = N(5)-methyl-L-glutaminyl-[peptide chain release factor] + S-adenosyl-L-homocysteine + H(+)</text>
        <dbReference type="Rhea" id="RHEA:42896"/>
        <dbReference type="Rhea" id="RHEA-COMP:10271"/>
        <dbReference type="Rhea" id="RHEA-COMP:10272"/>
        <dbReference type="ChEBI" id="CHEBI:15378"/>
        <dbReference type="ChEBI" id="CHEBI:30011"/>
        <dbReference type="ChEBI" id="CHEBI:57856"/>
        <dbReference type="ChEBI" id="CHEBI:59789"/>
        <dbReference type="ChEBI" id="CHEBI:61891"/>
        <dbReference type="EC" id="2.1.1.297"/>
    </reaction>
</comment>
<feature type="binding site" evidence="5">
    <location>
        <begin position="125"/>
        <end position="129"/>
    </location>
    <ligand>
        <name>S-adenosyl-L-methionine</name>
        <dbReference type="ChEBI" id="CHEBI:59789"/>
    </ligand>
</feature>
<feature type="domain" description="Methyltransferase small" evidence="6">
    <location>
        <begin position="120"/>
        <end position="195"/>
    </location>
</feature>
<evidence type="ECO:0000256" key="5">
    <source>
        <dbReference type="HAMAP-Rule" id="MF_02126"/>
    </source>
</evidence>
<keyword evidence="1 5" id="KW-0489">Methyltransferase</keyword>
<feature type="binding site" evidence="5">
    <location>
        <begin position="192"/>
        <end position="195"/>
    </location>
    <ligand>
        <name>substrate</name>
    </ligand>
</feature>
<comment type="function">
    <text evidence="5">Methylates the class 1 translation termination release factors RF1/PrfA and RF2/PrfB on the glutamine residue of the universally conserved GGQ motif.</text>
</comment>
<keyword evidence="9" id="KW-1185">Reference proteome</keyword>
<dbReference type="InterPro" id="IPR004556">
    <property type="entry name" value="HemK-like"/>
</dbReference>
<feature type="domain" description="Release factor glutamine methyltransferase N-terminal" evidence="7">
    <location>
        <begin position="10"/>
        <end position="79"/>
    </location>
</feature>
<evidence type="ECO:0000259" key="6">
    <source>
        <dbReference type="Pfam" id="PF05175"/>
    </source>
</evidence>
<feature type="binding site" evidence="5">
    <location>
        <position position="148"/>
    </location>
    <ligand>
        <name>S-adenosyl-L-methionine</name>
        <dbReference type="ChEBI" id="CHEBI:59789"/>
    </ligand>
</feature>
<protein>
    <recommendedName>
        <fullName evidence="5">Release factor glutamine methyltransferase</fullName>
        <shortName evidence="5">RF MTase</shortName>
        <ecNumber evidence="5">2.1.1.297</ecNumber>
    </recommendedName>
    <alternativeName>
        <fullName evidence="5">N5-glutamine methyltransferase PrmC</fullName>
    </alternativeName>
    <alternativeName>
        <fullName evidence="5">Protein-(glutamine-N5) MTase PrmC</fullName>
    </alternativeName>
    <alternativeName>
        <fullName evidence="5">Protein-glutamine N-methyltransferase PrmC</fullName>
    </alternativeName>
</protein>
<feature type="binding site" evidence="5">
    <location>
        <position position="192"/>
    </location>
    <ligand>
        <name>S-adenosyl-L-methionine</name>
        <dbReference type="ChEBI" id="CHEBI:59789"/>
    </ligand>
</feature>
<dbReference type="InterPro" id="IPR007848">
    <property type="entry name" value="Small_mtfrase_dom"/>
</dbReference>
<dbReference type="Gene3D" id="1.10.8.10">
    <property type="entry name" value="DNA helicase RuvA subunit, C-terminal domain"/>
    <property type="match status" value="1"/>
</dbReference>
<dbReference type="NCBIfam" id="TIGR03534">
    <property type="entry name" value="RF_mod_PrmC"/>
    <property type="match status" value="1"/>
</dbReference>
<evidence type="ECO:0000313" key="9">
    <source>
        <dbReference type="Proteomes" id="UP001235343"/>
    </source>
</evidence>
<dbReference type="InterPro" id="IPR040758">
    <property type="entry name" value="PrmC_N"/>
</dbReference>